<dbReference type="EMBL" id="JANPWB010000006">
    <property type="protein sequence ID" value="KAJ1179329.1"/>
    <property type="molecule type" value="Genomic_DNA"/>
</dbReference>
<evidence type="ECO:0000313" key="1">
    <source>
        <dbReference type="EMBL" id="KAJ1179329.1"/>
    </source>
</evidence>
<organism evidence="1 2">
    <name type="scientific">Pleurodeles waltl</name>
    <name type="common">Iberian ribbed newt</name>
    <dbReference type="NCBI Taxonomy" id="8319"/>
    <lineage>
        <taxon>Eukaryota</taxon>
        <taxon>Metazoa</taxon>
        <taxon>Chordata</taxon>
        <taxon>Craniata</taxon>
        <taxon>Vertebrata</taxon>
        <taxon>Euteleostomi</taxon>
        <taxon>Amphibia</taxon>
        <taxon>Batrachia</taxon>
        <taxon>Caudata</taxon>
        <taxon>Salamandroidea</taxon>
        <taxon>Salamandridae</taxon>
        <taxon>Pleurodelinae</taxon>
        <taxon>Pleurodeles</taxon>
    </lineage>
</organism>
<keyword evidence="2" id="KW-1185">Reference proteome</keyword>
<sequence length="158" mass="16922">MISVIPAAWVRPEVLVITPLPRLSALAGGPCGVTPLPTAQGKVGGGRLSPPSRGLIGGQIGPRPRYHWGARAPVDLGWRAWRGRPEECALGWPARSWLLVGTGRGSLDRSLAWPCWVRFLALRTLSFTALVPGFMLCKVYIAAVGALLEVLNGSEVEH</sequence>
<accession>A0AAV7TRL5</accession>
<comment type="caution">
    <text evidence="1">The sequence shown here is derived from an EMBL/GenBank/DDBJ whole genome shotgun (WGS) entry which is preliminary data.</text>
</comment>
<proteinExistence type="predicted"/>
<name>A0AAV7TRL5_PLEWA</name>
<reference evidence="1" key="1">
    <citation type="journal article" date="2022" name="bioRxiv">
        <title>Sequencing and chromosome-scale assembly of the giantPleurodeles waltlgenome.</title>
        <authorList>
            <person name="Brown T."/>
            <person name="Elewa A."/>
            <person name="Iarovenko S."/>
            <person name="Subramanian E."/>
            <person name="Araus A.J."/>
            <person name="Petzold A."/>
            <person name="Susuki M."/>
            <person name="Suzuki K.-i.T."/>
            <person name="Hayashi T."/>
            <person name="Toyoda A."/>
            <person name="Oliveira C."/>
            <person name="Osipova E."/>
            <person name="Leigh N.D."/>
            <person name="Simon A."/>
            <person name="Yun M.H."/>
        </authorList>
    </citation>
    <scope>NUCLEOTIDE SEQUENCE</scope>
    <source>
        <strain evidence="1">20211129_DDA</strain>
        <tissue evidence="1">Liver</tissue>
    </source>
</reference>
<evidence type="ECO:0000313" key="2">
    <source>
        <dbReference type="Proteomes" id="UP001066276"/>
    </source>
</evidence>
<protein>
    <submittedName>
        <fullName evidence="1">Uncharacterized protein</fullName>
    </submittedName>
</protein>
<dbReference type="AlphaFoldDB" id="A0AAV7TRL5"/>
<gene>
    <name evidence="1" type="ORF">NDU88_004563</name>
</gene>
<dbReference type="Proteomes" id="UP001066276">
    <property type="component" value="Chromosome 3_2"/>
</dbReference>